<dbReference type="EMBL" id="JAQQBR010000151">
    <property type="protein sequence ID" value="KAK0171508.1"/>
    <property type="molecule type" value="Genomic_DNA"/>
</dbReference>
<dbReference type="Proteomes" id="UP001168972">
    <property type="component" value="Unassembled WGS sequence"/>
</dbReference>
<reference evidence="1" key="2">
    <citation type="submission" date="2023-03" db="EMBL/GenBank/DDBJ databases">
        <authorList>
            <person name="Inwood S.N."/>
            <person name="Skelly J.G."/>
            <person name="Guhlin J."/>
            <person name="Harrop T.W.R."/>
            <person name="Goldson S.G."/>
            <person name="Dearden P.K."/>
        </authorList>
    </citation>
    <scope>NUCLEOTIDE SEQUENCE</scope>
    <source>
        <strain evidence="1">Lincoln</strain>
        <tissue evidence="1">Whole body</tissue>
    </source>
</reference>
<evidence type="ECO:0000313" key="2">
    <source>
        <dbReference type="Proteomes" id="UP001168972"/>
    </source>
</evidence>
<gene>
    <name evidence="1" type="ORF">PV327_011178</name>
</gene>
<sequence length="145" mass="16724">MRNEPHTHKKPTLDIREPAIRCMKKLARKFCNPPGEIMNYAFRKYEKAALVMNPTAATQLIQKEREKHILKTPKTLAELANILSDTPLARNCYDGHFVDEDGKYGLVFSNDAMMDVLRENCSEIYVDGTFNVSYNILLQRITYLV</sequence>
<proteinExistence type="predicted"/>
<protein>
    <submittedName>
        <fullName evidence="1">Uncharacterized protein</fullName>
    </submittedName>
</protein>
<accession>A0AA39FL68</accession>
<comment type="caution">
    <text evidence="1">The sequence shown here is derived from an EMBL/GenBank/DDBJ whole genome shotgun (WGS) entry which is preliminary data.</text>
</comment>
<organism evidence="1 2">
    <name type="scientific">Microctonus hyperodae</name>
    <name type="common">Parasitoid wasp</name>
    <dbReference type="NCBI Taxonomy" id="165561"/>
    <lineage>
        <taxon>Eukaryota</taxon>
        <taxon>Metazoa</taxon>
        <taxon>Ecdysozoa</taxon>
        <taxon>Arthropoda</taxon>
        <taxon>Hexapoda</taxon>
        <taxon>Insecta</taxon>
        <taxon>Pterygota</taxon>
        <taxon>Neoptera</taxon>
        <taxon>Endopterygota</taxon>
        <taxon>Hymenoptera</taxon>
        <taxon>Apocrita</taxon>
        <taxon>Ichneumonoidea</taxon>
        <taxon>Braconidae</taxon>
        <taxon>Euphorinae</taxon>
        <taxon>Microctonus</taxon>
    </lineage>
</organism>
<keyword evidence="2" id="KW-1185">Reference proteome</keyword>
<reference evidence="1" key="1">
    <citation type="journal article" date="2023" name="bioRxiv">
        <title>Scaffold-level genome assemblies of two parasitoid biocontrol wasps reveal the parthenogenesis mechanism and an associated novel virus.</title>
        <authorList>
            <person name="Inwood S."/>
            <person name="Skelly J."/>
            <person name="Guhlin J."/>
            <person name="Harrop T."/>
            <person name="Goldson S."/>
            <person name="Dearden P."/>
        </authorList>
    </citation>
    <scope>NUCLEOTIDE SEQUENCE</scope>
    <source>
        <strain evidence="1">Lincoln</strain>
        <tissue evidence="1">Whole body</tissue>
    </source>
</reference>
<name>A0AA39FL68_MICHY</name>
<evidence type="ECO:0000313" key="1">
    <source>
        <dbReference type="EMBL" id="KAK0171508.1"/>
    </source>
</evidence>
<dbReference type="AlphaFoldDB" id="A0AA39FL68"/>